<dbReference type="GO" id="GO:0005886">
    <property type="term" value="C:plasma membrane"/>
    <property type="evidence" value="ECO:0007669"/>
    <property type="project" value="UniProtKB-SubCell"/>
</dbReference>
<keyword evidence="3 6" id="KW-0812">Transmembrane</keyword>
<sequence>MTASPLQGHGRRNDELVGTANKPRQVISWGLWDAGNSSFHALIVTFVFAVYLVNTVGENITGPFAASTWLAWSMAVGGIIIAVLAPVTGQRSDATGRRKRTLAFLTIGTVVCMFGMFFVRNSEAPFTVNLGFTEFQVEFYYFWLGLILLALAAAFSELANVPYYAMLRQVSRPESIGRISGFAWSLGYFGGIFLLLFSFFGFISGDGDTRGFFGLSTDEGFNVRMVVIMAAVWFAVLAVPLFLTIPELPPDPRAPKRASIKQSYAKVFRDVKTLYREDRRTVLFLLAQGVFRDGLSGVFAFGAILAVTVYGITESDVLLFGAAANIVAGIGAVSAGFFDDKFGPKAVIATGLTAMIAAGVVLLFAEGPMMFWIFGLVLTFWVGPIQSASRTFLVRLTPPGLEGQMFGLYLMVGRAVSFLTPALFGLFVWLFAGDRYGILGIILVLAAGLALLLAVKKPDQLGVGVAR</sequence>
<dbReference type="OrthoDB" id="9768783at2"/>
<accession>A0A839RT02</accession>
<evidence type="ECO:0000256" key="3">
    <source>
        <dbReference type="ARBA" id="ARBA00022692"/>
    </source>
</evidence>
<protein>
    <submittedName>
        <fullName evidence="8">UMF1 family MFS transporter</fullName>
    </submittedName>
</protein>
<dbReference type="RefSeq" id="WP_064438469.1">
    <property type="nucleotide sequence ID" value="NZ_BDDI01000001.1"/>
</dbReference>
<feature type="transmembrane region" description="Helical" evidence="6">
    <location>
        <begin position="101"/>
        <end position="119"/>
    </location>
</feature>
<evidence type="ECO:0000256" key="1">
    <source>
        <dbReference type="ARBA" id="ARBA00004651"/>
    </source>
</evidence>
<dbReference type="PANTHER" id="PTHR23519">
    <property type="entry name" value="AUTOPHAGY-RELATED PROTEIN 22"/>
    <property type="match status" value="1"/>
</dbReference>
<feature type="transmembrane region" description="Helical" evidence="6">
    <location>
        <begin position="39"/>
        <end position="57"/>
    </location>
</feature>
<keyword evidence="9" id="KW-1185">Reference proteome</keyword>
<evidence type="ECO:0000256" key="2">
    <source>
        <dbReference type="ARBA" id="ARBA00022448"/>
    </source>
</evidence>
<evidence type="ECO:0000256" key="6">
    <source>
        <dbReference type="SAM" id="Phobius"/>
    </source>
</evidence>
<feature type="transmembrane region" description="Helical" evidence="6">
    <location>
        <begin position="223"/>
        <end position="243"/>
    </location>
</feature>
<dbReference type="InterPro" id="IPR036259">
    <property type="entry name" value="MFS_trans_sf"/>
</dbReference>
<evidence type="ECO:0000256" key="5">
    <source>
        <dbReference type="ARBA" id="ARBA00023136"/>
    </source>
</evidence>
<gene>
    <name evidence="8" type="ORF">FHU29_003977</name>
</gene>
<dbReference type="AlphaFoldDB" id="A0A839RT02"/>
<reference evidence="8 9" key="1">
    <citation type="submission" date="2020-08" db="EMBL/GenBank/DDBJ databases">
        <title>Sequencing the genomes of 1000 actinobacteria strains.</title>
        <authorList>
            <person name="Klenk H.-P."/>
        </authorList>
    </citation>
    <scope>NUCLEOTIDE SEQUENCE [LARGE SCALE GENOMIC DNA]</scope>
    <source>
        <strain evidence="8 9">DSM 45258</strain>
    </source>
</reference>
<name>A0A839RT02_9ACTN</name>
<keyword evidence="5 6" id="KW-0472">Membrane</keyword>
<feature type="transmembrane region" description="Helical" evidence="6">
    <location>
        <begin position="346"/>
        <end position="365"/>
    </location>
</feature>
<feature type="transmembrane region" description="Helical" evidence="6">
    <location>
        <begin position="406"/>
        <end position="430"/>
    </location>
</feature>
<dbReference type="Pfam" id="PF11700">
    <property type="entry name" value="ATG22"/>
    <property type="match status" value="1"/>
</dbReference>
<keyword evidence="4 6" id="KW-1133">Transmembrane helix</keyword>
<dbReference type="InterPro" id="IPR020846">
    <property type="entry name" value="MFS_dom"/>
</dbReference>
<dbReference type="EMBL" id="JACHWS010000004">
    <property type="protein sequence ID" value="MBB3039489.1"/>
    <property type="molecule type" value="Genomic_DNA"/>
</dbReference>
<feature type="transmembrane region" description="Helical" evidence="6">
    <location>
        <begin position="69"/>
        <end position="89"/>
    </location>
</feature>
<feature type="transmembrane region" description="Helical" evidence="6">
    <location>
        <begin position="436"/>
        <end position="455"/>
    </location>
</feature>
<dbReference type="InterPro" id="IPR050495">
    <property type="entry name" value="ATG22/LtaA_families"/>
</dbReference>
<dbReference type="Gene3D" id="1.20.1250.20">
    <property type="entry name" value="MFS general substrate transporter like domains"/>
    <property type="match status" value="1"/>
</dbReference>
<feature type="transmembrane region" description="Helical" evidence="6">
    <location>
        <begin position="371"/>
        <end position="394"/>
    </location>
</feature>
<evidence type="ECO:0000256" key="4">
    <source>
        <dbReference type="ARBA" id="ARBA00022989"/>
    </source>
</evidence>
<dbReference type="PANTHER" id="PTHR23519:SF1">
    <property type="entry name" value="AUTOPHAGY-RELATED PROTEIN 22"/>
    <property type="match status" value="1"/>
</dbReference>
<proteinExistence type="predicted"/>
<evidence type="ECO:0000259" key="7">
    <source>
        <dbReference type="PROSITE" id="PS50850"/>
    </source>
</evidence>
<feature type="domain" description="Major facilitator superfamily (MFS) profile" evidence="7">
    <location>
        <begin position="282"/>
        <end position="467"/>
    </location>
</feature>
<feature type="transmembrane region" description="Helical" evidence="6">
    <location>
        <begin position="282"/>
        <end position="312"/>
    </location>
</feature>
<evidence type="ECO:0000313" key="9">
    <source>
        <dbReference type="Proteomes" id="UP000567922"/>
    </source>
</evidence>
<dbReference type="GO" id="GO:0022857">
    <property type="term" value="F:transmembrane transporter activity"/>
    <property type="evidence" value="ECO:0007669"/>
    <property type="project" value="InterPro"/>
</dbReference>
<comment type="subcellular location">
    <subcellularLocation>
        <location evidence="1">Cell membrane</location>
        <topology evidence="1">Multi-pass membrane protein</topology>
    </subcellularLocation>
</comment>
<organism evidence="8 9">
    <name type="scientific">Hoyosella altamirensis</name>
    <dbReference type="NCBI Taxonomy" id="616997"/>
    <lineage>
        <taxon>Bacteria</taxon>
        <taxon>Bacillati</taxon>
        <taxon>Actinomycetota</taxon>
        <taxon>Actinomycetes</taxon>
        <taxon>Mycobacteriales</taxon>
        <taxon>Hoyosellaceae</taxon>
        <taxon>Hoyosella</taxon>
    </lineage>
</organism>
<dbReference type="Proteomes" id="UP000567922">
    <property type="component" value="Unassembled WGS sequence"/>
</dbReference>
<keyword evidence="2" id="KW-0813">Transport</keyword>
<dbReference type="SUPFAM" id="SSF103473">
    <property type="entry name" value="MFS general substrate transporter"/>
    <property type="match status" value="1"/>
</dbReference>
<feature type="transmembrane region" description="Helical" evidence="6">
    <location>
        <begin position="182"/>
        <end position="203"/>
    </location>
</feature>
<dbReference type="PROSITE" id="PS50850">
    <property type="entry name" value="MFS"/>
    <property type="match status" value="1"/>
</dbReference>
<comment type="caution">
    <text evidence="8">The sequence shown here is derived from an EMBL/GenBank/DDBJ whole genome shotgun (WGS) entry which is preliminary data.</text>
</comment>
<evidence type="ECO:0000313" key="8">
    <source>
        <dbReference type="EMBL" id="MBB3039489.1"/>
    </source>
</evidence>
<feature type="transmembrane region" description="Helical" evidence="6">
    <location>
        <begin position="139"/>
        <end position="161"/>
    </location>
</feature>
<dbReference type="InterPro" id="IPR024671">
    <property type="entry name" value="Atg22-like"/>
</dbReference>